<feature type="region of interest" description="Disordered" evidence="1">
    <location>
        <begin position="346"/>
        <end position="369"/>
    </location>
</feature>
<organism evidence="3 4">
    <name type="scientific">Capsicum annuum</name>
    <name type="common">Capsicum pepper</name>
    <dbReference type="NCBI Taxonomy" id="4072"/>
    <lineage>
        <taxon>Eukaryota</taxon>
        <taxon>Viridiplantae</taxon>
        <taxon>Streptophyta</taxon>
        <taxon>Embryophyta</taxon>
        <taxon>Tracheophyta</taxon>
        <taxon>Spermatophyta</taxon>
        <taxon>Magnoliopsida</taxon>
        <taxon>eudicotyledons</taxon>
        <taxon>Gunneridae</taxon>
        <taxon>Pentapetalae</taxon>
        <taxon>asterids</taxon>
        <taxon>lamiids</taxon>
        <taxon>Solanales</taxon>
        <taxon>Solanaceae</taxon>
        <taxon>Solanoideae</taxon>
        <taxon>Capsiceae</taxon>
        <taxon>Capsicum</taxon>
    </lineage>
</organism>
<feature type="compositionally biased region" description="Basic and acidic residues" evidence="1">
    <location>
        <begin position="355"/>
        <end position="367"/>
    </location>
</feature>
<feature type="domain" description="PORR" evidence="2">
    <location>
        <begin position="121"/>
        <end position="220"/>
    </location>
</feature>
<comment type="caution">
    <text evidence="3">The sequence shown here is derived from an EMBL/GenBank/DDBJ whole genome shotgun (WGS) entry which is preliminary data.</text>
</comment>
<accession>A0A2G2Z9P4</accession>
<dbReference type="EMBL" id="AYRZ02000006">
    <property type="protein sequence ID" value="PHT78631.1"/>
    <property type="molecule type" value="Genomic_DNA"/>
</dbReference>
<gene>
    <name evidence="3" type="ORF">T459_16683</name>
</gene>
<dbReference type="PANTHER" id="PTHR31476">
    <property type="entry name" value="PROTEIN WHAT'S THIS FACTOR 1 HOMOLOG, CHLOROPLASTIC"/>
    <property type="match status" value="1"/>
</dbReference>
<protein>
    <recommendedName>
        <fullName evidence="2">PORR domain-containing protein</fullName>
    </recommendedName>
</protein>
<dbReference type="Gramene" id="PHT78631">
    <property type="protein sequence ID" value="PHT78631"/>
    <property type="gene ID" value="T459_16683"/>
</dbReference>
<evidence type="ECO:0000259" key="2">
    <source>
        <dbReference type="Pfam" id="PF11955"/>
    </source>
</evidence>
<dbReference type="GO" id="GO:0003723">
    <property type="term" value="F:RNA binding"/>
    <property type="evidence" value="ECO:0007669"/>
    <property type="project" value="InterPro"/>
</dbReference>
<reference evidence="3 4" key="2">
    <citation type="journal article" date="2017" name="Genome Biol.">
        <title>New reference genome sequences of hot pepper reveal the massive evolution of plant disease-resistance genes by retroduplication.</title>
        <authorList>
            <person name="Kim S."/>
            <person name="Park J."/>
            <person name="Yeom S.I."/>
            <person name="Kim Y.M."/>
            <person name="Seo E."/>
            <person name="Kim K.T."/>
            <person name="Kim M.S."/>
            <person name="Lee J.M."/>
            <person name="Cheong K."/>
            <person name="Shin H.S."/>
            <person name="Kim S.B."/>
            <person name="Han K."/>
            <person name="Lee J."/>
            <person name="Park M."/>
            <person name="Lee H.A."/>
            <person name="Lee H.Y."/>
            <person name="Lee Y."/>
            <person name="Oh S."/>
            <person name="Lee J.H."/>
            <person name="Choi E."/>
            <person name="Choi E."/>
            <person name="Lee S.E."/>
            <person name="Jeon J."/>
            <person name="Kim H."/>
            <person name="Choi G."/>
            <person name="Song H."/>
            <person name="Lee J."/>
            <person name="Lee S.C."/>
            <person name="Kwon J.K."/>
            <person name="Lee H.Y."/>
            <person name="Koo N."/>
            <person name="Hong Y."/>
            <person name="Kim R.W."/>
            <person name="Kang W.H."/>
            <person name="Huh J.H."/>
            <person name="Kang B.C."/>
            <person name="Yang T.J."/>
            <person name="Lee Y.H."/>
            <person name="Bennetzen J.L."/>
            <person name="Choi D."/>
        </authorList>
    </citation>
    <scope>NUCLEOTIDE SEQUENCE [LARGE SCALE GENOMIC DNA]</scope>
    <source>
        <strain evidence="4">cv. CM334</strain>
    </source>
</reference>
<sequence length="483" mass="55775">MKSEFIALDKAGEEVEWLQNFLEDISYWPKPVALVCIHCDSQAAIGRAGSMIYNSKSHHMRWRHNTVRELLFSGIITIDYVKSKDNVLDPLTKGLSREGVERTSKGMGLRPRTSQHGVYLENDEYYCGLTKRMVFLTQEEKDVKDMPEGLCADRLAKLLMMCHDNRLNVVKLNELRKIFGFPDNFLLRIVPKYSEIFRVVNHTVRQSSMEIELTDWNPNLGLDGLVEGSKGMDKRTVGLVHELLSLTLWKKASIFKLGHFRREFCFPDKLNVFLLKHPGIFYVSNRYHIYTVLLRESYNGSELIEQDPLVVFKEKFRKLMQEVFHEYSHRHYLLNLEKKRNRGMIMPKPEKRRNQRDETSEQYKEGGDLGGIFDPEERKRFYRVLFDDNDGRWSVFGWGMGCGHGLGQRQAQGDGRAFGDGLGDHNGAEEERYKGPTEGDKLMAGKTWGSAWDADSTYDKTASCIREISSEVLDVLRGHLGKN</sequence>
<evidence type="ECO:0000256" key="1">
    <source>
        <dbReference type="SAM" id="MobiDB-lite"/>
    </source>
</evidence>
<dbReference type="CDD" id="cd09272">
    <property type="entry name" value="RNase_HI_RT_Ty1"/>
    <property type="match status" value="1"/>
</dbReference>
<evidence type="ECO:0000313" key="3">
    <source>
        <dbReference type="EMBL" id="PHT78631.1"/>
    </source>
</evidence>
<evidence type="ECO:0000313" key="4">
    <source>
        <dbReference type="Proteomes" id="UP000222542"/>
    </source>
</evidence>
<dbReference type="PANTHER" id="PTHR31476:SF5">
    <property type="entry name" value="UBIQUITIN CARBOXYL-TERMINAL HYDROLASE FAMILY PROTEIN"/>
    <property type="match status" value="1"/>
</dbReference>
<dbReference type="InterPro" id="IPR021099">
    <property type="entry name" value="PORR_domain"/>
</dbReference>
<dbReference type="Proteomes" id="UP000222542">
    <property type="component" value="Unassembled WGS sequence"/>
</dbReference>
<dbReference type="AlphaFoldDB" id="A0A2G2Z9P4"/>
<keyword evidence="4" id="KW-1185">Reference proteome</keyword>
<proteinExistence type="predicted"/>
<dbReference type="Pfam" id="PF11955">
    <property type="entry name" value="PORR"/>
    <property type="match status" value="2"/>
</dbReference>
<name>A0A2G2Z9P4_CAPAN</name>
<reference evidence="3 4" key="1">
    <citation type="journal article" date="2014" name="Nat. Genet.">
        <title>Genome sequence of the hot pepper provides insights into the evolution of pungency in Capsicum species.</title>
        <authorList>
            <person name="Kim S."/>
            <person name="Park M."/>
            <person name="Yeom S.I."/>
            <person name="Kim Y.M."/>
            <person name="Lee J.M."/>
            <person name="Lee H.A."/>
            <person name="Seo E."/>
            <person name="Choi J."/>
            <person name="Cheong K."/>
            <person name="Kim K.T."/>
            <person name="Jung K."/>
            <person name="Lee G.W."/>
            <person name="Oh S.K."/>
            <person name="Bae C."/>
            <person name="Kim S.B."/>
            <person name="Lee H.Y."/>
            <person name="Kim S.Y."/>
            <person name="Kim M.S."/>
            <person name="Kang B.C."/>
            <person name="Jo Y.D."/>
            <person name="Yang H.B."/>
            <person name="Jeong H.J."/>
            <person name="Kang W.H."/>
            <person name="Kwon J.K."/>
            <person name="Shin C."/>
            <person name="Lim J.Y."/>
            <person name="Park J.H."/>
            <person name="Huh J.H."/>
            <person name="Kim J.S."/>
            <person name="Kim B.D."/>
            <person name="Cohen O."/>
            <person name="Paran I."/>
            <person name="Suh M.C."/>
            <person name="Lee S.B."/>
            <person name="Kim Y.K."/>
            <person name="Shin Y."/>
            <person name="Noh S.J."/>
            <person name="Park J."/>
            <person name="Seo Y.S."/>
            <person name="Kwon S.Y."/>
            <person name="Kim H.A."/>
            <person name="Park J.M."/>
            <person name="Kim H.J."/>
            <person name="Choi S.B."/>
            <person name="Bosland P.W."/>
            <person name="Reeves G."/>
            <person name="Jo S.H."/>
            <person name="Lee B.W."/>
            <person name="Cho H.T."/>
            <person name="Choi H.S."/>
            <person name="Lee M.S."/>
            <person name="Yu Y."/>
            <person name="Do Choi Y."/>
            <person name="Park B.S."/>
            <person name="van Deynze A."/>
            <person name="Ashrafi H."/>
            <person name="Hill T."/>
            <person name="Kim W.T."/>
            <person name="Pai H.S."/>
            <person name="Ahn H.K."/>
            <person name="Yeam I."/>
            <person name="Giovannoni J.J."/>
            <person name="Rose J.K."/>
            <person name="Sorensen I."/>
            <person name="Lee S.J."/>
            <person name="Kim R.W."/>
            <person name="Choi I.Y."/>
            <person name="Choi B.S."/>
            <person name="Lim J.S."/>
            <person name="Lee Y.H."/>
            <person name="Choi D."/>
        </authorList>
    </citation>
    <scope>NUCLEOTIDE SEQUENCE [LARGE SCALE GENOMIC DNA]</scope>
    <source>
        <strain evidence="4">cv. CM334</strain>
    </source>
</reference>
<dbReference type="InterPro" id="IPR045040">
    <property type="entry name" value="PORR_fam"/>
</dbReference>
<feature type="domain" description="PORR" evidence="2">
    <location>
        <begin position="225"/>
        <end position="323"/>
    </location>
</feature>